<sequence>MPLDVLGLAEEIIRNIRIGRAASLALYVLQLLEWLSLLEDEYKLVKYTTTLRLTPH</sequence>
<protein>
    <submittedName>
        <fullName evidence="1">Uncharacterized protein</fullName>
    </submittedName>
</protein>
<keyword evidence="2" id="KW-1185">Reference proteome</keyword>
<dbReference type="Proteomes" id="UP000242287">
    <property type="component" value="Unassembled WGS sequence"/>
</dbReference>
<evidence type="ECO:0000313" key="1">
    <source>
        <dbReference type="EMBL" id="PFH52905.1"/>
    </source>
</evidence>
<name>A0A2A9NPJ2_9AGAR</name>
<dbReference type="AlphaFoldDB" id="A0A2A9NPJ2"/>
<reference evidence="1 2" key="1">
    <citation type="submission" date="2014-02" db="EMBL/GenBank/DDBJ databases">
        <title>Transposable element dynamics among asymbiotic and ectomycorrhizal Amanita fungi.</title>
        <authorList>
            <consortium name="DOE Joint Genome Institute"/>
            <person name="Hess J."/>
            <person name="Skrede I."/>
            <person name="Wolfe B."/>
            <person name="LaButti K."/>
            <person name="Ohm R.A."/>
            <person name="Grigoriev I.V."/>
            <person name="Pringle A."/>
        </authorList>
    </citation>
    <scope>NUCLEOTIDE SEQUENCE [LARGE SCALE GENOMIC DNA]</scope>
    <source>
        <strain evidence="1 2">SKay4041</strain>
    </source>
</reference>
<gene>
    <name evidence="1" type="ORF">AMATHDRAFT_1644</name>
</gene>
<accession>A0A2A9NPJ2</accession>
<evidence type="ECO:0000313" key="2">
    <source>
        <dbReference type="Proteomes" id="UP000242287"/>
    </source>
</evidence>
<organism evidence="1 2">
    <name type="scientific">Amanita thiersii Skay4041</name>
    <dbReference type="NCBI Taxonomy" id="703135"/>
    <lineage>
        <taxon>Eukaryota</taxon>
        <taxon>Fungi</taxon>
        <taxon>Dikarya</taxon>
        <taxon>Basidiomycota</taxon>
        <taxon>Agaricomycotina</taxon>
        <taxon>Agaricomycetes</taxon>
        <taxon>Agaricomycetidae</taxon>
        <taxon>Agaricales</taxon>
        <taxon>Pluteineae</taxon>
        <taxon>Amanitaceae</taxon>
        <taxon>Amanita</taxon>
    </lineage>
</organism>
<dbReference type="EMBL" id="KZ301976">
    <property type="protein sequence ID" value="PFH52905.1"/>
    <property type="molecule type" value="Genomic_DNA"/>
</dbReference>
<proteinExistence type="predicted"/>